<proteinExistence type="predicted"/>
<name>A0A0F9BS33_9ZZZZ</name>
<dbReference type="AlphaFoldDB" id="A0A0F9BS33"/>
<reference evidence="1" key="1">
    <citation type="journal article" date="2015" name="Nature">
        <title>Complex archaea that bridge the gap between prokaryotes and eukaryotes.</title>
        <authorList>
            <person name="Spang A."/>
            <person name="Saw J.H."/>
            <person name="Jorgensen S.L."/>
            <person name="Zaremba-Niedzwiedzka K."/>
            <person name="Martijn J."/>
            <person name="Lind A.E."/>
            <person name="van Eijk R."/>
            <person name="Schleper C."/>
            <person name="Guy L."/>
            <person name="Ettema T.J."/>
        </authorList>
    </citation>
    <scope>NUCLEOTIDE SEQUENCE</scope>
</reference>
<evidence type="ECO:0000313" key="1">
    <source>
        <dbReference type="EMBL" id="KKL24719.1"/>
    </source>
</evidence>
<accession>A0A0F9BS33</accession>
<comment type="caution">
    <text evidence="1">The sequence shown here is derived from an EMBL/GenBank/DDBJ whole genome shotgun (WGS) entry which is preliminary data.</text>
</comment>
<dbReference type="EMBL" id="LAZR01036484">
    <property type="protein sequence ID" value="KKL24719.1"/>
    <property type="molecule type" value="Genomic_DNA"/>
</dbReference>
<sequence length="119" mass="12956">MTQLGKTRKFLLCVALMASAGAVQAADVTGDRSYDSETGTYSTTREVVAENGASVTVDRTCTDGDRADGCLKSRTVTGLDGESVTREQLVVNGPRGQRTLRRFTDTAGETHVNRRRWRN</sequence>
<protein>
    <submittedName>
        <fullName evidence="1">Uncharacterized protein</fullName>
    </submittedName>
</protein>
<gene>
    <name evidence="1" type="ORF">LCGC14_2412510</name>
</gene>
<organism evidence="1">
    <name type="scientific">marine sediment metagenome</name>
    <dbReference type="NCBI Taxonomy" id="412755"/>
    <lineage>
        <taxon>unclassified sequences</taxon>
        <taxon>metagenomes</taxon>
        <taxon>ecological metagenomes</taxon>
    </lineage>
</organism>